<name>A0ABY7U3Y6_9SPHN</name>
<dbReference type="SMART" id="SM00869">
    <property type="entry name" value="Autotransporter"/>
    <property type="match status" value="1"/>
</dbReference>
<organism evidence="3 4">
    <name type="scientific">Novosphingobium humi</name>
    <dbReference type="NCBI Taxonomy" id="2282397"/>
    <lineage>
        <taxon>Bacteria</taxon>
        <taxon>Pseudomonadati</taxon>
        <taxon>Pseudomonadota</taxon>
        <taxon>Alphaproteobacteria</taxon>
        <taxon>Sphingomonadales</taxon>
        <taxon>Sphingomonadaceae</taxon>
        <taxon>Novosphingobium</taxon>
    </lineage>
</organism>
<dbReference type="SUPFAM" id="SSF103515">
    <property type="entry name" value="Autotransporter"/>
    <property type="match status" value="1"/>
</dbReference>
<dbReference type="RefSeq" id="WP_273620185.1">
    <property type="nucleotide sequence ID" value="NZ_CP117418.1"/>
</dbReference>
<accession>A0ABY7U3Y6</accession>
<dbReference type="PROSITE" id="PS51208">
    <property type="entry name" value="AUTOTRANSPORTER"/>
    <property type="match status" value="1"/>
</dbReference>
<feature type="signal peptide" evidence="1">
    <location>
        <begin position="1"/>
        <end position="35"/>
    </location>
</feature>
<feature type="chain" id="PRO_5046683545" description="Autotransporter domain-containing protein" evidence="1">
    <location>
        <begin position="36"/>
        <end position="1828"/>
    </location>
</feature>
<evidence type="ECO:0000313" key="3">
    <source>
        <dbReference type="EMBL" id="WCT79913.1"/>
    </source>
</evidence>
<geneLocation type="plasmid" evidence="3 4">
    <name>unnamed1</name>
</geneLocation>
<protein>
    <recommendedName>
        <fullName evidence="2">Autotransporter domain-containing protein</fullName>
    </recommendedName>
</protein>
<keyword evidence="3" id="KW-0614">Plasmid</keyword>
<feature type="domain" description="Autotransporter" evidence="2">
    <location>
        <begin position="1550"/>
        <end position="1828"/>
    </location>
</feature>
<proteinExistence type="predicted"/>
<evidence type="ECO:0000313" key="4">
    <source>
        <dbReference type="Proteomes" id="UP001218231"/>
    </source>
</evidence>
<dbReference type="EMBL" id="CP117418">
    <property type="protein sequence ID" value="WCT79913.1"/>
    <property type="molecule type" value="Genomic_DNA"/>
</dbReference>
<keyword evidence="4" id="KW-1185">Reference proteome</keyword>
<evidence type="ECO:0000256" key="1">
    <source>
        <dbReference type="SAM" id="SignalP"/>
    </source>
</evidence>
<gene>
    <name evidence="3" type="ORF">PQ457_17780</name>
</gene>
<dbReference type="InterPro" id="IPR005546">
    <property type="entry name" value="Autotransporte_beta"/>
</dbReference>
<reference evidence="3 4" key="1">
    <citation type="submission" date="2023-02" db="EMBL/GenBank/DDBJ databases">
        <title>Genome sequence of Novosphingobium humi KACC 19094.</title>
        <authorList>
            <person name="Kim S."/>
            <person name="Heo J."/>
            <person name="Kwon S.-W."/>
        </authorList>
    </citation>
    <scope>NUCLEOTIDE SEQUENCE [LARGE SCALE GENOMIC DNA]</scope>
    <source>
        <strain evidence="3 4">KACC 19094</strain>
        <plasmid evidence="3 4">unnamed1</plasmid>
    </source>
</reference>
<sequence length="1828" mass="179557">MKNTNPKHRHFRATRLAVQASTLALVAAIPTHALAQCSPDPTQANTAVTCSGSDSNGIVITTDSSPLTVNSGASVSNSGAAAITVSVPASGASYFRYANITVNGSVSATGAAGISVLSRPLGSTGFDYYGMSGIVTVGEGASIGGTYGIALEQTPGYPYGTVYVSLDNAGTISGSSGVALLAGSGYTSYYAGITNRSSGTIGAIQGSVMSLTNDGTIAGGGLSAIYNSYNLYSNITNNGTISSSSAAGTIANFSGTITNSGMIANTGTGSAISSLYVWLTNLSGGSITGAGSSVVSSNLSSTPSNAINLTNSGSIINSGTGMALYGGQIIATNNAGATIGTGVGGTAIYAGTSLNLSNAGTINGNVMAGFNPAYAYNLGSTIDSTAGTINGNVTLGNGDDTLIATIRNGSLYTGITGTINGGGGTNTVNLQTTSDATLSSALALPTGFSSASFAPASGTTLTLANGFTNSGAINFTGPGTLDNQTSLNGTGTVVSGGGYGTFKNSGTITSSNAGAGAAVAVYSSLNNTGTITASGTAVASSGSFTNSGTIRSTGGIGVALSQSCTCSTATNSGTIIGATVGVTTSSILVNTGTIQSSGTAFQTSSYSTLDNRAGGVVTGGLAAVGSIGYGFNNRIINAGTINGNVNLAGSSPNSNNVYYAVTGGVLNGNLTLGQGDTLITDLVNTGSGAFAGINGSVTSSNANLIYNVGANASATTSLPSGFSTLGFQLANKADLTLTGQSALTSYLTLAGVGSVNLNGSLSASSGPVIQTTSAQTPSGGGGDAAATALNITNNGSISAARAGFASFIPAVINLGQGSGLVNNGSIIVTDTLIHPVSGYAAVTLYGPLVNTGTISADGAQGVAIGSAWSTANTNPDTTLANSGQITADGSAIVMNGKVDITNSGAITSRDTTAIKQSYGYNSTITNLAGGTISGAGIAVLLASGMVSNAGTINGDVNFAYSGGGIYVANGGTLNGNLNLSGPFSSGLLVETGSGFGVNGTITVGSGAIGHQRNGVATVTLGGILPNNFTREFTVADGANSRITIAGPSAYTGSITVGGTGTIVNQLSTTGAIYALGYAGISYPPYANTDLSGLVNRANVGGAFVSTGLFDNSATIGTSLLTGSAVVVSAATGVNFNNSGTILNAGTYPALSVAAGSTGGDTTVANSGTITGGMTVSANSGADTTASITNSGTITGYRQSNYFYTSTPPYYFMTTRNFAIQGTISGARNAVLNNSGTITGDIVMSGAPLLLTNTGSITGNISTGAGNDAFSFGGTFAGALDGGGGTNTLGISGGNQSFASIANIAALAQSGGLATISGIATLGSANLTGGRLVGLGGSVINADTIMVGRGATFGTAGTVNANISVGGILSPGASPGTMTVNGNVALASGSTSLFEIAPTAQDKLNINGALVIAPGSTLQIAATTPIKAGSTLNLISASRGVTGSFDAVTGLPGVVKTKANGDLGLLVQFANPAAFNPQVLRAITYVNNAMAADSAPAALFPALLALQDGNGAPISATFAQLSPEPYADAMEIGTETALSLAAAGRTLGLGEDRGGNHVFAFGQTLGSLRQFAGQETQGINRATINGYGVLGGLGIGGEGYTLSAYVGWVDQNQSVRAIGASTNARGVVGGMALRLGNRNTSVTLSASYDAARATTRRLVPDAGQIAAGYALPSFSLDASISHAIALSQDWLLRPHVGATWVRTRHDALTEASAHPFALSVDGATRKQAFLDAGLSFETATESKGAWRPFLTLGMRYRLQSDQVSATAGLAGAGYGLVAYGFRRDPVSAMATIGGEYRLSPGAALFLNASGELGQSGKRESVMAGLRWRM</sequence>
<dbReference type="Proteomes" id="UP001218231">
    <property type="component" value="Plasmid unnamed1"/>
</dbReference>
<evidence type="ECO:0000259" key="2">
    <source>
        <dbReference type="PROSITE" id="PS51208"/>
    </source>
</evidence>
<keyword evidence="1" id="KW-0732">Signal</keyword>
<dbReference type="InterPro" id="IPR036709">
    <property type="entry name" value="Autotransporte_beta_dom_sf"/>
</dbReference>